<dbReference type="InterPro" id="IPR050093">
    <property type="entry name" value="ABC_SmlMolc_Importer"/>
</dbReference>
<dbReference type="GO" id="GO:0005524">
    <property type="term" value="F:ATP binding"/>
    <property type="evidence" value="ECO:0007669"/>
    <property type="project" value="UniProtKB-KW"/>
</dbReference>
<dbReference type="PROSITE" id="PS50893">
    <property type="entry name" value="ABC_TRANSPORTER_2"/>
    <property type="match status" value="1"/>
</dbReference>
<evidence type="ECO:0000256" key="1">
    <source>
        <dbReference type="ARBA" id="ARBA00022448"/>
    </source>
</evidence>
<reference evidence="6" key="1">
    <citation type="journal article" date="2015" name="Nature">
        <title>Complex archaea that bridge the gap between prokaryotes and eukaryotes.</title>
        <authorList>
            <person name="Spang A."/>
            <person name="Saw J.H."/>
            <person name="Jorgensen S.L."/>
            <person name="Zaremba-Niedzwiedzka K."/>
            <person name="Martijn J."/>
            <person name="Lind A.E."/>
            <person name="van Eijk R."/>
            <person name="Schleper C."/>
            <person name="Guy L."/>
            <person name="Ettema T.J."/>
        </authorList>
    </citation>
    <scope>NUCLEOTIDE SEQUENCE</scope>
</reference>
<keyword evidence="2" id="KW-0547">Nucleotide-binding</keyword>
<dbReference type="GO" id="GO:0016887">
    <property type="term" value="F:ATP hydrolysis activity"/>
    <property type="evidence" value="ECO:0007669"/>
    <property type="project" value="InterPro"/>
</dbReference>
<evidence type="ECO:0000256" key="2">
    <source>
        <dbReference type="ARBA" id="ARBA00022741"/>
    </source>
</evidence>
<organism evidence="6">
    <name type="scientific">marine sediment metagenome</name>
    <dbReference type="NCBI Taxonomy" id="412755"/>
    <lineage>
        <taxon>unclassified sequences</taxon>
        <taxon>metagenomes</taxon>
        <taxon>ecological metagenomes</taxon>
    </lineage>
</organism>
<dbReference type="Pfam" id="PF00005">
    <property type="entry name" value="ABC_tran"/>
    <property type="match status" value="1"/>
</dbReference>
<dbReference type="SMART" id="SM00382">
    <property type="entry name" value="AAA"/>
    <property type="match status" value="1"/>
</dbReference>
<accession>A0A0F9YAM1</accession>
<comment type="caution">
    <text evidence="6">The sequence shown here is derived from an EMBL/GenBank/DDBJ whole genome shotgun (WGS) entry which is preliminary data.</text>
</comment>
<dbReference type="InterPro" id="IPR017871">
    <property type="entry name" value="ABC_transporter-like_CS"/>
</dbReference>
<dbReference type="PANTHER" id="PTHR42781">
    <property type="entry name" value="SPERMIDINE/PUTRESCINE IMPORT ATP-BINDING PROTEIN POTA"/>
    <property type="match status" value="1"/>
</dbReference>
<keyword evidence="3" id="KW-0067">ATP-binding</keyword>
<feature type="compositionally biased region" description="Polar residues" evidence="4">
    <location>
        <begin position="275"/>
        <end position="288"/>
    </location>
</feature>
<dbReference type="Gene3D" id="3.40.50.300">
    <property type="entry name" value="P-loop containing nucleotide triphosphate hydrolases"/>
    <property type="match status" value="1"/>
</dbReference>
<gene>
    <name evidence="6" type="ORF">LCGC14_0035100</name>
</gene>
<dbReference type="AlphaFoldDB" id="A0A0F9YAM1"/>
<dbReference type="PROSITE" id="PS00211">
    <property type="entry name" value="ABC_TRANSPORTER_1"/>
    <property type="match status" value="1"/>
</dbReference>
<evidence type="ECO:0000256" key="4">
    <source>
        <dbReference type="SAM" id="MobiDB-lite"/>
    </source>
</evidence>
<dbReference type="PANTHER" id="PTHR42781:SF8">
    <property type="entry name" value="BICARBONATE TRANSPORT ATP-BINDING PROTEIN CMPC"/>
    <property type="match status" value="1"/>
</dbReference>
<dbReference type="InterPro" id="IPR003593">
    <property type="entry name" value="AAA+_ATPase"/>
</dbReference>
<dbReference type="EMBL" id="LAZR01000007">
    <property type="protein sequence ID" value="KKO09172.1"/>
    <property type="molecule type" value="Genomic_DNA"/>
</dbReference>
<name>A0A0F9YAM1_9ZZZZ</name>
<dbReference type="CDD" id="cd03293">
    <property type="entry name" value="ABC_NrtD_SsuB_transporters"/>
    <property type="match status" value="1"/>
</dbReference>
<feature type="region of interest" description="Disordered" evidence="4">
    <location>
        <begin position="266"/>
        <end position="288"/>
    </location>
</feature>
<protein>
    <recommendedName>
        <fullName evidence="5">ABC transporter domain-containing protein</fullName>
    </recommendedName>
</protein>
<proteinExistence type="predicted"/>
<feature type="domain" description="ABC transporter" evidence="5">
    <location>
        <begin position="5"/>
        <end position="233"/>
    </location>
</feature>
<keyword evidence="1" id="KW-0813">Transport</keyword>
<sequence length="288" mass="31748">MGASIQINGITHRFSNKGPNVLENLVFDMAAGRSTALIGESGCGKSTLLHMLAGLMLPTEGCVRINGQQVTKPHPEWNMMFQRPGLYPWLNVRQNVALGLQFTGKTEALAQRVEEMLALVGLSDKGSARPQDLSGGQQQRVALARSLAVEPDVILLDEPFSALDAFTRRNLQLEVRHIAREKSITLVLVTHDIDEALTMGDCVVVMGRNPGTFQSVMNIDLAYPRNPIDPNFAKLRNDLMARFKHSVEGQPQVRQTSFDAIANKIKTPAHERPLDQNNGRPSSLPLNR</sequence>
<evidence type="ECO:0000313" key="6">
    <source>
        <dbReference type="EMBL" id="KKO09172.1"/>
    </source>
</evidence>
<evidence type="ECO:0000259" key="5">
    <source>
        <dbReference type="PROSITE" id="PS50893"/>
    </source>
</evidence>
<dbReference type="SUPFAM" id="SSF52540">
    <property type="entry name" value="P-loop containing nucleoside triphosphate hydrolases"/>
    <property type="match status" value="1"/>
</dbReference>
<dbReference type="InterPro" id="IPR003439">
    <property type="entry name" value="ABC_transporter-like_ATP-bd"/>
</dbReference>
<dbReference type="InterPro" id="IPR027417">
    <property type="entry name" value="P-loop_NTPase"/>
</dbReference>
<evidence type="ECO:0000256" key="3">
    <source>
        <dbReference type="ARBA" id="ARBA00022840"/>
    </source>
</evidence>